<dbReference type="SUPFAM" id="SSF52218">
    <property type="entry name" value="Flavoproteins"/>
    <property type="match status" value="1"/>
</dbReference>
<organism evidence="3">
    <name type="scientific">Spironucleus salmonicida</name>
    <dbReference type="NCBI Taxonomy" id="348837"/>
    <lineage>
        <taxon>Eukaryota</taxon>
        <taxon>Metamonada</taxon>
        <taxon>Diplomonadida</taxon>
        <taxon>Hexamitidae</taxon>
        <taxon>Hexamitinae</taxon>
        <taxon>Spironucleus</taxon>
    </lineage>
</organism>
<evidence type="ECO:0000313" key="5">
    <source>
        <dbReference type="Proteomes" id="UP000018208"/>
    </source>
</evidence>
<dbReference type="PIRSF" id="PIRSF005243">
    <property type="entry name" value="ROO"/>
    <property type="match status" value="1"/>
</dbReference>
<dbReference type="PROSITE" id="PS50902">
    <property type="entry name" value="FLAVODOXIN_LIKE"/>
    <property type="match status" value="1"/>
</dbReference>
<dbReference type="InterPro" id="IPR029039">
    <property type="entry name" value="Flavoprotein-like_sf"/>
</dbReference>
<proteinExistence type="predicted"/>
<dbReference type="SMART" id="SM00849">
    <property type="entry name" value="Lactamase_B"/>
    <property type="match status" value="1"/>
</dbReference>
<dbReference type="Proteomes" id="UP000018208">
    <property type="component" value="Unassembled WGS sequence"/>
</dbReference>
<reference evidence="3 4" key="1">
    <citation type="journal article" date="2014" name="PLoS Genet.">
        <title>The Genome of Spironucleus salmonicida Highlights a Fish Pathogen Adapted to Fluctuating Environments.</title>
        <authorList>
            <person name="Xu F."/>
            <person name="Jerlstrom-Hultqvist J."/>
            <person name="Einarsson E."/>
            <person name="Astvaldsson A."/>
            <person name="Svard S.G."/>
            <person name="Andersson J.O."/>
        </authorList>
    </citation>
    <scope>NUCLEOTIDE SEQUENCE</scope>
    <source>
        <strain evidence="4">ATCC 50377</strain>
    </source>
</reference>
<dbReference type="VEuPathDB" id="GiardiaDB:SS50377_25700"/>
<name>V6LPN7_9EUKA</name>
<dbReference type="OrthoDB" id="432169at2759"/>
<feature type="compositionally biased region" description="Polar residues" evidence="1">
    <location>
        <begin position="417"/>
        <end position="428"/>
    </location>
</feature>
<dbReference type="Gene3D" id="3.60.15.10">
    <property type="entry name" value="Ribonuclease Z/Hydroxyacylglutathione hydrolase-like"/>
    <property type="match status" value="1"/>
</dbReference>
<dbReference type="InterPro" id="IPR001279">
    <property type="entry name" value="Metallo-B-lactamas"/>
</dbReference>
<dbReference type="SUPFAM" id="SSF56281">
    <property type="entry name" value="Metallo-hydrolase/oxidoreductase"/>
    <property type="match status" value="1"/>
</dbReference>
<dbReference type="GO" id="GO:0010181">
    <property type="term" value="F:FMN binding"/>
    <property type="evidence" value="ECO:0007669"/>
    <property type="project" value="InterPro"/>
</dbReference>
<dbReference type="InterPro" id="IPR045761">
    <property type="entry name" value="ODP_dom"/>
</dbReference>
<dbReference type="GO" id="GO:0016491">
    <property type="term" value="F:oxidoreductase activity"/>
    <property type="evidence" value="ECO:0007669"/>
    <property type="project" value="InterPro"/>
</dbReference>
<dbReference type="PANTHER" id="PTHR43717">
    <property type="entry name" value="ANAEROBIC NITRIC OXIDE REDUCTASE FLAVORUBREDOXIN"/>
    <property type="match status" value="1"/>
</dbReference>
<evidence type="ECO:0000313" key="3">
    <source>
        <dbReference type="EMBL" id="EST42699.1"/>
    </source>
</evidence>
<accession>V6LPN7</accession>
<keyword evidence="5" id="KW-1185">Reference proteome</keyword>
<dbReference type="Pfam" id="PF00258">
    <property type="entry name" value="Flavodoxin_1"/>
    <property type="match status" value="1"/>
</dbReference>
<evidence type="ECO:0000313" key="4">
    <source>
        <dbReference type="EMBL" id="KAH0571514.1"/>
    </source>
</evidence>
<dbReference type="GO" id="GO:0046872">
    <property type="term" value="F:metal ion binding"/>
    <property type="evidence" value="ECO:0007669"/>
    <property type="project" value="InterPro"/>
</dbReference>
<dbReference type="EMBL" id="AUWU02000006">
    <property type="protein sequence ID" value="KAH0571514.1"/>
    <property type="molecule type" value="Genomic_DNA"/>
</dbReference>
<dbReference type="Pfam" id="PF19583">
    <property type="entry name" value="ODP"/>
    <property type="match status" value="1"/>
</dbReference>
<dbReference type="InterPro" id="IPR016440">
    <property type="entry name" value="Rubredoxin-O_OxRdtase"/>
</dbReference>
<gene>
    <name evidence="3" type="ORF">SS50377_17720</name>
    <name evidence="4" type="ORF">SS50377_25700</name>
</gene>
<evidence type="ECO:0000256" key="1">
    <source>
        <dbReference type="SAM" id="MobiDB-lite"/>
    </source>
</evidence>
<dbReference type="CDD" id="cd07709">
    <property type="entry name" value="flavodiiron_proteins_MBL-fold"/>
    <property type="match status" value="1"/>
</dbReference>
<sequence length="428" mass="47935">MTNFVTSTEMLPNVFWVGAIDWTIRIFHGYHTDEGSSYNAYLIKDTIPTLIDCVKEPFWEEFLERVSAVIPLDQIKQIIVNHAEGDHTSALPLVMPKFPNATIITNKVCKEHLCILYPSLKSCSWQLVDNSKTISTGSRTLGFLLVPNLHWPDSMFTLDATNNILFSNDGFGQHIASTDRWADQVQDIEHLMYLLKEYTANILGPFRAPIRTALKAAATLKIEYILTAHGCSWRGDFLGYPLREYSLYAHRLNLKQKLLIVFDSVYGATENAAKTLSEGAYSCGVRSQICDLRVVDLTKVAYHAYDAGGIAFGSPTINSRLSVKTEAALRYLRGLQLIGNKPGCVFGAFGWAQKSLNMMETYLESANCNVIGKVEFKYLLGDKSRESLFALGCEIAEAIKSKILIQEEKQEDENGEISESSVMQHESE</sequence>
<reference evidence="4" key="2">
    <citation type="submission" date="2020-12" db="EMBL/GenBank/DDBJ databases">
        <title>New Spironucleus salmonicida genome in near-complete chromosomes.</title>
        <authorList>
            <person name="Xu F."/>
            <person name="Kurt Z."/>
            <person name="Jimenez-Gonzalez A."/>
            <person name="Astvaldsson A."/>
            <person name="Andersson J.O."/>
            <person name="Svard S.G."/>
        </authorList>
    </citation>
    <scope>NUCLEOTIDE SEQUENCE</scope>
    <source>
        <strain evidence="4">ATCC 50377</strain>
    </source>
</reference>
<protein>
    <submittedName>
        <fullName evidence="3">A-type flavoprotein</fullName>
    </submittedName>
</protein>
<dbReference type="InterPro" id="IPR036866">
    <property type="entry name" value="RibonucZ/Hydroxyglut_hydro"/>
</dbReference>
<dbReference type="Gene3D" id="3.40.50.360">
    <property type="match status" value="1"/>
</dbReference>
<dbReference type="EMBL" id="KI546157">
    <property type="protein sequence ID" value="EST42699.1"/>
    <property type="molecule type" value="Genomic_DNA"/>
</dbReference>
<dbReference type="GO" id="GO:0009055">
    <property type="term" value="F:electron transfer activity"/>
    <property type="evidence" value="ECO:0007669"/>
    <property type="project" value="InterPro"/>
</dbReference>
<evidence type="ECO:0000259" key="2">
    <source>
        <dbReference type="PROSITE" id="PS50902"/>
    </source>
</evidence>
<dbReference type="AlphaFoldDB" id="V6LPN7"/>
<dbReference type="PANTHER" id="PTHR43717:SF1">
    <property type="entry name" value="ANAEROBIC NITRIC OXIDE REDUCTASE FLAVORUBREDOXIN"/>
    <property type="match status" value="1"/>
</dbReference>
<feature type="region of interest" description="Disordered" evidence="1">
    <location>
        <begin position="407"/>
        <end position="428"/>
    </location>
</feature>
<dbReference type="InterPro" id="IPR008254">
    <property type="entry name" value="Flavodoxin/NO_synth"/>
</dbReference>
<feature type="domain" description="Flavodoxin-like" evidence="2">
    <location>
        <begin position="258"/>
        <end position="396"/>
    </location>
</feature>